<proteinExistence type="predicted"/>
<dbReference type="Proteomes" id="UP000028701">
    <property type="component" value="Unassembled WGS sequence"/>
</dbReference>
<sequence length="299" mass="30307">MTDQTRYAASTGVVHTAVARESLANISWGAIFAGVAIALALHLLLNLLGLAIGAGVIDPAANDTPTATSLSMGSVIWIIVSGIIAAFVGAYVASRLSGRTVRTTGALHGLTSWAVTTLIVFYLLTTSVGALVGGAFTGVTSVFSGAGSTIATAATTAAPSLAGATDPVATIEQRIREASGGNDPQALRDAAVSAVRAALTGDQAQANDARNRAADALARAQGIPVDQARQQVTDYENQYKQAVEQAKQRATEAAQATATGVSTASYVAFSALLIGAVAALFGGNIGAAHTERRRETVIE</sequence>
<dbReference type="RefSeq" id="WP_045230285.1">
    <property type="nucleotide sequence ID" value="NZ_BBJU01000013.1"/>
</dbReference>
<reference evidence="3 4" key="1">
    <citation type="submission" date="2014-08" db="EMBL/GenBank/DDBJ databases">
        <title>Whole genome shotgun sequence of Rhizobium rubi NBRC 13261.</title>
        <authorList>
            <person name="Katano-Makiyama Y."/>
            <person name="Hosoyama A."/>
            <person name="Hashimoto M."/>
            <person name="Hosoyama Y."/>
            <person name="Noguchi M."/>
            <person name="Tsuchikane K."/>
            <person name="Uohara A."/>
            <person name="Ohji S."/>
            <person name="Ichikawa N."/>
            <person name="Kimura A."/>
            <person name="Yamazoe A."/>
            <person name="Fujita N."/>
        </authorList>
    </citation>
    <scope>NUCLEOTIDE SEQUENCE [LARGE SCALE GENOMIC DNA]</scope>
    <source>
        <strain evidence="3 4">NBRC 13261</strain>
    </source>
</reference>
<keyword evidence="2" id="KW-0472">Membrane</keyword>
<keyword evidence="2" id="KW-1133">Transmembrane helix</keyword>
<evidence type="ECO:0000256" key="2">
    <source>
        <dbReference type="SAM" id="Phobius"/>
    </source>
</evidence>
<dbReference type="eggNOG" id="COG4694">
    <property type="taxonomic scope" value="Bacteria"/>
</dbReference>
<keyword evidence="2" id="KW-0812">Transmembrane</keyword>
<feature type="transmembrane region" description="Helical" evidence="2">
    <location>
        <begin position="30"/>
        <end position="54"/>
    </location>
</feature>
<evidence type="ECO:0000313" key="4">
    <source>
        <dbReference type="Proteomes" id="UP000028701"/>
    </source>
</evidence>
<dbReference type="EMBL" id="BBJU01000013">
    <property type="protein sequence ID" value="GAK70701.1"/>
    <property type="molecule type" value="Genomic_DNA"/>
</dbReference>
<dbReference type="AlphaFoldDB" id="A0A081CVK5"/>
<feature type="coiled-coil region" evidence="1">
    <location>
        <begin position="225"/>
        <end position="256"/>
    </location>
</feature>
<dbReference type="OrthoDB" id="7276301at2"/>
<protein>
    <recommendedName>
        <fullName evidence="5">PhnA-like protein</fullName>
    </recommendedName>
</protein>
<evidence type="ECO:0000313" key="3">
    <source>
        <dbReference type="EMBL" id="GAK70701.1"/>
    </source>
</evidence>
<organism evidence="3 4">
    <name type="scientific">Agrobacterium rubi TR3 = NBRC 13261</name>
    <dbReference type="NCBI Taxonomy" id="1368415"/>
    <lineage>
        <taxon>Bacteria</taxon>
        <taxon>Pseudomonadati</taxon>
        <taxon>Pseudomonadota</taxon>
        <taxon>Alphaproteobacteria</taxon>
        <taxon>Hyphomicrobiales</taxon>
        <taxon>Rhizobiaceae</taxon>
        <taxon>Rhizobium/Agrobacterium group</taxon>
        <taxon>Agrobacterium</taxon>
    </lineage>
</organism>
<name>A0A081CVK5_9HYPH</name>
<accession>A0A081CVK5</accession>
<gene>
    <name evidence="3" type="ORF">RRU01S_13_00390</name>
</gene>
<comment type="caution">
    <text evidence="3">The sequence shown here is derived from an EMBL/GenBank/DDBJ whole genome shotgun (WGS) entry which is preliminary data.</text>
</comment>
<feature type="transmembrane region" description="Helical" evidence="2">
    <location>
        <begin position="266"/>
        <end position="287"/>
    </location>
</feature>
<evidence type="ECO:0008006" key="5">
    <source>
        <dbReference type="Google" id="ProtNLM"/>
    </source>
</evidence>
<feature type="transmembrane region" description="Helical" evidence="2">
    <location>
        <begin position="74"/>
        <end position="93"/>
    </location>
</feature>
<evidence type="ECO:0000256" key="1">
    <source>
        <dbReference type="SAM" id="Coils"/>
    </source>
</evidence>
<keyword evidence="1" id="KW-0175">Coiled coil</keyword>